<dbReference type="RefSeq" id="WP_141632906.1">
    <property type="nucleotide sequence ID" value="NZ_VIGB01000003.1"/>
</dbReference>
<dbReference type="OrthoDB" id="120749at2"/>
<organism evidence="1 2">
    <name type="scientific">Kitasatospora acidiphila</name>
    <dbReference type="NCBI Taxonomy" id="2567942"/>
    <lineage>
        <taxon>Bacteria</taxon>
        <taxon>Bacillati</taxon>
        <taxon>Actinomycetota</taxon>
        <taxon>Actinomycetes</taxon>
        <taxon>Kitasatosporales</taxon>
        <taxon>Streptomycetaceae</taxon>
        <taxon>Kitasatospora</taxon>
    </lineage>
</organism>
<name>A0A540W1J1_9ACTN</name>
<dbReference type="Proteomes" id="UP000319103">
    <property type="component" value="Unassembled WGS sequence"/>
</dbReference>
<comment type="caution">
    <text evidence="1">The sequence shown here is derived from an EMBL/GenBank/DDBJ whole genome shotgun (WGS) entry which is preliminary data.</text>
</comment>
<protein>
    <submittedName>
        <fullName evidence="1">Uncharacterized protein</fullName>
    </submittedName>
</protein>
<sequence>MRTLLQVELDTELSNKLISNGSVQQTMNELLGTLKPEAAYFYAANGRRAMTLVVDLADESAIVTTCEPFWLSLHAKVQAYPCMNAEELQTGIGRLPGAA</sequence>
<dbReference type="AlphaFoldDB" id="A0A540W1J1"/>
<proteinExistence type="predicted"/>
<gene>
    <name evidence="1" type="ORF">E6W39_07885</name>
</gene>
<evidence type="ECO:0000313" key="1">
    <source>
        <dbReference type="EMBL" id="TQF02204.1"/>
    </source>
</evidence>
<reference evidence="1 2" key="1">
    <citation type="submission" date="2019-06" db="EMBL/GenBank/DDBJ databases">
        <title>Description of Kitasatospora acidophila sp. nov. isolated from pine grove soil, and reclassification of Streptomyces novaecaesareae to Kitasatospora novaeceasareae comb. nov.</title>
        <authorList>
            <person name="Kim M.J."/>
        </authorList>
    </citation>
    <scope>NUCLEOTIDE SEQUENCE [LARGE SCALE GENOMIC DNA]</scope>
    <source>
        <strain evidence="1 2">MMS16-CNU292</strain>
    </source>
</reference>
<dbReference type="EMBL" id="VIGB01000003">
    <property type="protein sequence ID" value="TQF02204.1"/>
    <property type="molecule type" value="Genomic_DNA"/>
</dbReference>
<evidence type="ECO:0000313" key="2">
    <source>
        <dbReference type="Proteomes" id="UP000319103"/>
    </source>
</evidence>
<accession>A0A540W1J1</accession>
<keyword evidence="2" id="KW-1185">Reference proteome</keyword>